<protein>
    <submittedName>
        <fullName evidence="3">Polysaccharide biosynthesis/export protein</fullName>
    </submittedName>
</protein>
<evidence type="ECO:0000313" key="4">
    <source>
        <dbReference type="Proteomes" id="UP000319576"/>
    </source>
</evidence>
<organism evidence="3 4">
    <name type="scientific">Urbifossiella limnaea</name>
    <dbReference type="NCBI Taxonomy" id="2528023"/>
    <lineage>
        <taxon>Bacteria</taxon>
        <taxon>Pseudomonadati</taxon>
        <taxon>Planctomycetota</taxon>
        <taxon>Planctomycetia</taxon>
        <taxon>Gemmatales</taxon>
        <taxon>Gemmataceae</taxon>
        <taxon>Urbifossiella</taxon>
    </lineage>
</organism>
<dbReference type="KEGG" id="uli:ETAA1_61710"/>
<sequence>MTDNRSDPGRKPGKFGGQIGFFREFGLTRGRRSFRYLYTRRADVLTGAVMGKIRGLTPTVIALLMGAILTTGCFHGGGRHKPIVPVAVPRELEKVTLPDYRVEPPDILVVEAVRAIPKPPYKAEPLDVLYLSLATPLQDNPLSGLYSIDPDGTVNLGPAYGGIVPVRGQTIAQIKASLEDHLSKTVKLNNPVMTVTLAQSRAAQRITGPHLVRPDGTIALGTYGSVRVAGMTLAEVRQAVEAQLALYLLDPEVAVDVQTYNSKLYYVILDGAGAGQSVYRLPITGNDTVLDAVSQITGLSAVSDPRRIWVSRPAQPGGCHQIFPVDWKAISECGDVATNYQLLPGDRVFVGSLPAVALDIRLGRLFAPLERMLGVTLLGNSTIRAVDGQNQNGGGGGFGGF</sequence>
<dbReference type="InterPro" id="IPR003715">
    <property type="entry name" value="Poly_export_N"/>
</dbReference>
<dbReference type="AlphaFoldDB" id="A0A517Y339"/>
<gene>
    <name evidence="3" type="ORF">ETAA1_61710</name>
</gene>
<dbReference type="PANTHER" id="PTHR33619:SF3">
    <property type="entry name" value="POLYSACCHARIDE EXPORT PROTEIN GFCE-RELATED"/>
    <property type="match status" value="1"/>
</dbReference>
<dbReference type="GO" id="GO:0015159">
    <property type="term" value="F:polysaccharide transmembrane transporter activity"/>
    <property type="evidence" value="ECO:0007669"/>
    <property type="project" value="InterPro"/>
</dbReference>
<dbReference type="Pfam" id="PF02563">
    <property type="entry name" value="Poly_export"/>
    <property type="match status" value="2"/>
</dbReference>
<feature type="domain" description="Polysaccharide export protein N-terminal" evidence="2">
    <location>
        <begin position="210"/>
        <end position="257"/>
    </location>
</feature>
<reference evidence="3 4" key="1">
    <citation type="submission" date="2019-02" db="EMBL/GenBank/DDBJ databases">
        <title>Deep-cultivation of Planctomycetes and their phenomic and genomic characterization uncovers novel biology.</title>
        <authorList>
            <person name="Wiegand S."/>
            <person name="Jogler M."/>
            <person name="Boedeker C."/>
            <person name="Pinto D."/>
            <person name="Vollmers J."/>
            <person name="Rivas-Marin E."/>
            <person name="Kohn T."/>
            <person name="Peeters S.H."/>
            <person name="Heuer A."/>
            <person name="Rast P."/>
            <person name="Oberbeckmann S."/>
            <person name="Bunk B."/>
            <person name="Jeske O."/>
            <person name="Meyerdierks A."/>
            <person name="Storesund J.E."/>
            <person name="Kallscheuer N."/>
            <person name="Luecker S."/>
            <person name="Lage O.M."/>
            <person name="Pohl T."/>
            <person name="Merkel B.J."/>
            <person name="Hornburger P."/>
            <person name="Mueller R.-W."/>
            <person name="Bruemmer F."/>
            <person name="Labrenz M."/>
            <person name="Spormann A.M."/>
            <person name="Op den Camp H."/>
            <person name="Overmann J."/>
            <person name="Amann R."/>
            <person name="Jetten M.S.M."/>
            <person name="Mascher T."/>
            <person name="Medema M.H."/>
            <person name="Devos D.P."/>
            <person name="Kaster A.-K."/>
            <person name="Ovreas L."/>
            <person name="Rohde M."/>
            <person name="Galperin M.Y."/>
            <person name="Jogler C."/>
        </authorList>
    </citation>
    <scope>NUCLEOTIDE SEQUENCE [LARGE SCALE GENOMIC DNA]</scope>
    <source>
        <strain evidence="3 4">ETA_A1</strain>
    </source>
</reference>
<evidence type="ECO:0000259" key="2">
    <source>
        <dbReference type="Pfam" id="PF02563"/>
    </source>
</evidence>
<evidence type="ECO:0000256" key="1">
    <source>
        <dbReference type="ARBA" id="ARBA00022729"/>
    </source>
</evidence>
<accession>A0A517Y339</accession>
<name>A0A517Y339_9BACT</name>
<dbReference type="InterPro" id="IPR049712">
    <property type="entry name" value="Poly_export"/>
</dbReference>
<feature type="domain" description="Polysaccharide export protein N-terminal" evidence="2">
    <location>
        <begin position="98"/>
        <end position="197"/>
    </location>
</feature>
<dbReference type="Gene3D" id="3.30.1950.10">
    <property type="entry name" value="wza like domain"/>
    <property type="match status" value="2"/>
</dbReference>
<dbReference type="PANTHER" id="PTHR33619">
    <property type="entry name" value="POLYSACCHARIDE EXPORT PROTEIN GFCE-RELATED"/>
    <property type="match status" value="1"/>
</dbReference>
<dbReference type="EMBL" id="CP036273">
    <property type="protein sequence ID" value="QDU24157.1"/>
    <property type="molecule type" value="Genomic_DNA"/>
</dbReference>
<proteinExistence type="predicted"/>
<keyword evidence="1" id="KW-0732">Signal</keyword>
<keyword evidence="4" id="KW-1185">Reference proteome</keyword>
<evidence type="ECO:0000313" key="3">
    <source>
        <dbReference type="EMBL" id="QDU24157.1"/>
    </source>
</evidence>
<dbReference type="Proteomes" id="UP000319576">
    <property type="component" value="Chromosome"/>
</dbReference>